<dbReference type="AlphaFoldDB" id="A0AAV7T2V0"/>
<dbReference type="Proteomes" id="UP001066276">
    <property type="component" value="Chromosome 4_1"/>
</dbReference>
<organism evidence="2 3">
    <name type="scientific">Pleurodeles waltl</name>
    <name type="common">Iberian ribbed newt</name>
    <dbReference type="NCBI Taxonomy" id="8319"/>
    <lineage>
        <taxon>Eukaryota</taxon>
        <taxon>Metazoa</taxon>
        <taxon>Chordata</taxon>
        <taxon>Craniata</taxon>
        <taxon>Vertebrata</taxon>
        <taxon>Euteleostomi</taxon>
        <taxon>Amphibia</taxon>
        <taxon>Batrachia</taxon>
        <taxon>Caudata</taxon>
        <taxon>Salamandroidea</taxon>
        <taxon>Salamandridae</taxon>
        <taxon>Pleurodelinae</taxon>
        <taxon>Pleurodeles</taxon>
    </lineage>
</organism>
<dbReference type="EMBL" id="JANPWB010000007">
    <property type="protein sequence ID" value="KAJ1170872.1"/>
    <property type="molecule type" value="Genomic_DNA"/>
</dbReference>
<reference evidence="2" key="1">
    <citation type="journal article" date="2022" name="bioRxiv">
        <title>Sequencing and chromosome-scale assembly of the giantPleurodeles waltlgenome.</title>
        <authorList>
            <person name="Brown T."/>
            <person name="Elewa A."/>
            <person name="Iarovenko S."/>
            <person name="Subramanian E."/>
            <person name="Araus A.J."/>
            <person name="Petzold A."/>
            <person name="Susuki M."/>
            <person name="Suzuki K.-i.T."/>
            <person name="Hayashi T."/>
            <person name="Toyoda A."/>
            <person name="Oliveira C."/>
            <person name="Osipova E."/>
            <person name="Leigh N.D."/>
            <person name="Simon A."/>
            <person name="Yun M.H."/>
        </authorList>
    </citation>
    <scope>NUCLEOTIDE SEQUENCE</scope>
    <source>
        <strain evidence="2">20211129_DDA</strain>
        <tissue evidence="2">Liver</tissue>
    </source>
</reference>
<name>A0AAV7T2V0_PLEWA</name>
<evidence type="ECO:0000313" key="2">
    <source>
        <dbReference type="EMBL" id="KAJ1170872.1"/>
    </source>
</evidence>
<evidence type="ECO:0000313" key="3">
    <source>
        <dbReference type="Proteomes" id="UP001066276"/>
    </source>
</evidence>
<sequence>MMHSISYLRQHVREGKQEGETHTEESADTQDAAGQKEEHECRGREDDTLSLEERRSQAGRNGEESLNEGAQGDPNADRAASPSFGTQQPATS</sequence>
<protein>
    <submittedName>
        <fullName evidence="2">Uncharacterized protein</fullName>
    </submittedName>
</protein>
<comment type="caution">
    <text evidence="2">The sequence shown here is derived from an EMBL/GenBank/DDBJ whole genome shotgun (WGS) entry which is preliminary data.</text>
</comment>
<keyword evidence="3" id="KW-1185">Reference proteome</keyword>
<feature type="compositionally biased region" description="Basic and acidic residues" evidence="1">
    <location>
        <begin position="34"/>
        <end position="56"/>
    </location>
</feature>
<gene>
    <name evidence="2" type="ORF">NDU88_002743</name>
</gene>
<proteinExistence type="predicted"/>
<feature type="compositionally biased region" description="Basic and acidic residues" evidence="1">
    <location>
        <begin position="11"/>
        <end position="25"/>
    </location>
</feature>
<accession>A0AAV7T2V0</accession>
<feature type="region of interest" description="Disordered" evidence="1">
    <location>
        <begin position="1"/>
        <end position="92"/>
    </location>
</feature>
<evidence type="ECO:0000256" key="1">
    <source>
        <dbReference type="SAM" id="MobiDB-lite"/>
    </source>
</evidence>
<feature type="compositionally biased region" description="Polar residues" evidence="1">
    <location>
        <begin position="83"/>
        <end position="92"/>
    </location>
</feature>